<feature type="domain" description="FAD/NAD(P)-binding" evidence="7">
    <location>
        <begin position="7"/>
        <end position="341"/>
    </location>
</feature>
<keyword evidence="5" id="KW-0520">NAD</keyword>
<dbReference type="Gene3D" id="3.50.50.100">
    <property type="match status" value="1"/>
</dbReference>
<dbReference type="EMBL" id="QZEZ01000001">
    <property type="protein sequence ID" value="RJK97560.1"/>
    <property type="molecule type" value="Genomic_DNA"/>
</dbReference>
<feature type="region of interest" description="Disordered" evidence="6">
    <location>
        <begin position="443"/>
        <end position="476"/>
    </location>
</feature>
<dbReference type="PANTHER" id="PTHR43706">
    <property type="entry name" value="NADH DEHYDROGENASE"/>
    <property type="match status" value="1"/>
</dbReference>
<accession>A0A3A3Z004</accession>
<dbReference type="GO" id="GO:0003954">
    <property type="term" value="F:NADH dehydrogenase activity"/>
    <property type="evidence" value="ECO:0007669"/>
    <property type="project" value="InterPro"/>
</dbReference>
<evidence type="ECO:0000256" key="2">
    <source>
        <dbReference type="ARBA" id="ARBA00022630"/>
    </source>
</evidence>
<organism evidence="8 9">
    <name type="scientific">Vallicoccus soli</name>
    <dbReference type="NCBI Taxonomy" id="2339232"/>
    <lineage>
        <taxon>Bacteria</taxon>
        <taxon>Bacillati</taxon>
        <taxon>Actinomycetota</taxon>
        <taxon>Actinomycetes</taxon>
        <taxon>Motilibacterales</taxon>
        <taxon>Vallicoccaceae</taxon>
        <taxon>Vallicoccus</taxon>
    </lineage>
</organism>
<evidence type="ECO:0000256" key="3">
    <source>
        <dbReference type="ARBA" id="ARBA00022827"/>
    </source>
</evidence>
<evidence type="ECO:0000259" key="7">
    <source>
        <dbReference type="Pfam" id="PF07992"/>
    </source>
</evidence>
<comment type="similarity">
    <text evidence="1">Belongs to the NADH dehydrogenase family.</text>
</comment>
<dbReference type="PRINTS" id="PR00368">
    <property type="entry name" value="FADPNR"/>
</dbReference>
<sequence length="476" mass="50449">MSADRPQVVVVGGGFAGFHALRRLQRDLAPGTADLVLVNPTDYLLYSPLLPEVATGVVEARHVAVSLRRALPRVRLVLGRVEDVDLQGRAVRVARSARAGGSTTLRWDRLALAPGSVTRQPPVPGVPEHGRGLKTLVEAVFLRDHLLEQLDLADATPDTPAGRAERAARLTVVAVGAGYTGTEVVAQTQRWLRRIEGRWSRTRAQDVRWVLVDVAPAVLPELGAELGRRALALLRRRGVDVRLEVSVAHVDEEAVRLTDGTTVPTRTLLWGAGVVPNPLVGRLGLPLRRGRLVVEPDLSVPGAPHVWAAGDAAAVPDLALAEGPQGRSDTPPTAQHAQRQGVVMGRNIAASLTGGRARTYCHRDLGLVADLGGWDAVAKPLGIPLTGPLAKAVARGYHLYALPSTPNRVRVAADWLFQALLPPESTQLSVVRADDARVAVAQGLLPPQPSGPDVAGAAPRSPRPAPAGVDSLPHSL</sequence>
<keyword evidence="2" id="KW-0285">Flavoprotein</keyword>
<reference evidence="8 9" key="1">
    <citation type="submission" date="2018-09" db="EMBL/GenBank/DDBJ databases">
        <title>YIM 75000 draft genome.</title>
        <authorList>
            <person name="Tang S."/>
            <person name="Feng Y."/>
        </authorList>
    </citation>
    <scope>NUCLEOTIDE SEQUENCE [LARGE SCALE GENOMIC DNA]</scope>
    <source>
        <strain evidence="8 9">YIM 75000</strain>
    </source>
</reference>
<evidence type="ECO:0000256" key="1">
    <source>
        <dbReference type="ARBA" id="ARBA00005272"/>
    </source>
</evidence>
<dbReference type="InterPro" id="IPR023753">
    <property type="entry name" value="FAD/NAD-binding_dom"/>
</dbReference>
<evidence type="ECO:0000256" key="5">
    <source>
        <dbReference type="ARBA" id="ARBA00023027"/>
    </source>
</evidence>
<keyword evidence="3" id="KW-0274">FAD</keyword>
<proteinExistence type="inferred from homology"/>
<protein>
    <submittedName>
        <fullName evidence="8">NAD(P)/FAD-dependent oxidoreductase</fullName>
    </submittedName>
</protein>
<keyword evidence="9" id="KW-1185">Reference proteome</keyword>
<comment type="caution">
    <text evidence="8">The sequence shown here is derived from an EMBL/GenBank/DDBJ whole genome shotgun (WGS) entry which is preliminary data.</text>
</comment>
<dbReference type="Proteomes" id="UP000265614">
    <property type="component" value="Unassembled WGS sequence"/>
</dbReference>
<evidence type="ECO:0000256" key="6">
    <source>
        <dbReference type="SAM" id="MobiDB-lite"/>
    </source>
</evidence>
<keyword evidence="4" id="KW-0560">Oxidoreductase</keyword>
<dbReference type="InterPro" id="IPR045024">
    <property type="entry name" value="NDH-2"/>
</dbReference>
<evidence type="ECO:0000313" key="8">
    <source>
        <dbReference type="EMBL" id="RJK97560.1"/>
    </source>
</evidence>
<dbReference type="PANTHER" id="PTHR43706:SF45">
    <property type="entry name" value="NADH DEHYDROGENASE-LIKE PROTEIN RV1812C"/>
    <property type="match status" value="1"/>
</dbReference>
<dbReference type="InterPro" id="IPR036188">
    <property type="entry name" value="FAD/NAD-bd_sf"/>
</dbReference>
<dbReference type="Pfam" id="PF07992">
    <property type="entry name" value="Pyr_redox_2"/>
    <property type="match status" value="1"/>
</dbReference>
<gene>
    <name evidence="8" type="ORF">D5H78_00530</name>
</gene>
<name>A0A3A3Z004_9ACTN</name>
<evidence type="ECO:0000256" key="4">
    <source>
        <dbReference type="ARBA" id="ARBA00023002"/>
    </source>
</evidence>
<dbReference type="AlphaFoldDB" id="A0A3A3Z004"/>
<evidence type="ECO:0000313" key="9">
    <source>
        <dbReference type="Proteomes" id="UP000265614"/>
    </source>
</evidence>
<dbReference type="SUPFAM" id="SSF51905">
    <property type="entry name" value="FAD/NAD(P)-binding domain"/>
    <property type="match status" value="1"/>
</dbReference>
<dbReference type="RefSeq" id="WP_119948459.1">
    <property type="nucleotide sequence ID" value="NZ_QZEZ01000001.1"/>
</dbReference>
<dbReference type="OrthoDB" id="9781621at2"/>